<name>A0A151GPK3_DRECN</name>
<dbReference type="InParanoid" id="A0A151GPK3"/>
<evidence type="ECO:0000256" key="1">
    <source>
        <dbReference type="SAM" id="MobiDB-lite"/>
    </source>
</evidence>
<feature type="compositionally biased region" description="Basic and acidic residues" evidence="1">
    <location>
        <begin position="1"/>
        <end position="14"/>
    </location>
</feature>
<dbReference type="InterPro" id="IPR035426">
    <property type="entry name" value="Gemin2/Brr1"/>
</dbReference>
<protein>
    <recommendedName>
        <fullName evidence="4">V-snare</fullName>
    </recommendedName>
</protein>
<evidence type="ECO:0000313" key="3">
    <source>
        <dbReference type="Proteomes" id="UP000076580"/>
    </source>
</evidence>
<gene>
    <name evidence="2" type="ORF">DCS_00118</name>
</gene>
<feature type="region of interest" description="Disordered" evidence="1">
    <location>
        <begin position="1"/>
        <end position="31"/>
    </location>
</feature>
<dbReference type="Gene3D" id="1.20.58.1070">
    <property type="match status" value="1"/>
</dbReference>
<comment type="caution">
    <text evidence="2">The sequence shown here is derived from an EMBL/GenBank/DDBJ whole genome shotgun (WGS) entry which is preliminary data.</text>
</comment>
<evidence type="ECO:0008006" key="4">
    <source>
        <dbReference type="Google" id="ProtNLM"/>
    </source>
</evidence>
<keyword evidence="3" id="KW-1185">Reference proteome</keyword>
<feature type="compositionally biased region" description="Basic and acidic residues" evidence="1">
    <location>
        <begin position="326"/>
        <end position="335"/>
    </location>
</feature>
<dbReference type="Proteomes" id="UP000076580">
    <property type="component" value="Chromosome 01"/>
</dbReference>
<dbReference type="Pfam" id="PF04938">
    <property type="entry name" value="SIP1"/>
    <property type="match status" value="1"/>
</dbReference>
<reference evidence="2 3" key="1">
    <citation type="journal article" date="2016" name="Sci. Rep.">
        <title>Insights into Adaptations to a Near-Obligate Nematode Endoparasitic Lifestyle from the Finished Genome of Drechmeria coniospora.</title>
        <authorList>
            <person name="Zhang L."/>
            <person name="Zhou Z."/>
            <person name="Guo Q."/>
            <person name="Fokkens L."/>
            <person name="Miskei M."/>
            <person name="Pocsi I."/>
            <person name="Zhang W."/>
            <person name="Chen M."/>
            <person name="Wang L."/>
            <person name="Sun Y."/>
            <person name="Donzelli B.G."/>
            <person name="Gibson D.M."/>
            <person name="Nelson D.R."/>
            <person name="Luo J.G."/>
            <person name="Rep M."/>
            <person name="Liu H."/>
            <person name="Yang S."/>
            <person name="Wang J."/>
            <person name="Krasnoff S.B."/>
            <person name="Xu Y."/>
            <person name="Molnar I."/>
            <person name="Lin M."/>
        </authorList>
    </citation>
    <scope>NUCLEOTIDE SEQUENCE [LARGE SCALE GENOMIC DNA]</scope>
    <source>
        <strain evidence="2 3">ARSEF 6962</strain>
    </source>
</reference>
<dbReference type="GeneID" id="63712761"/>
<dbReference type="GO" id="GO:0000387">
    <property type="term" value="P:spliceosomal snRNP assembly"/>
    <property type="evidence" value="ECO:0007669"/>
    <property type="project" value="InterPro"/>
</dbReference>
<dbReference type="EMBL" id="LAYC01000001">
    <property type="protein sequence ID" value="KYK58991.1"/>
    <property type="molecule type" value="Genomic_DNA"/>
</dbReference>
<accession>A0A151GPK3</accession>
<dbReference type="RefSeq" id="XP_040658343.1">
    <property type="nucleotide sequence ID" value="XM_040797460.1"/>
</dbReference>
<sequence>MKRHHDEEDGEAPKRPKTGAPSLHQHQNAAVDPTWGQKYVFSNVGEMTTIPLGEESDFEDDADAMAYLLSVRQVFLAPSWRWTADSSRHEATGIPHLLAAPATQIGPQLPPELHGQAPVGIDERGWYEDGAFIARSDSPVEDASTELQDAYCQHVLARYRRLRGVLRTELPANEAKRTSCAFQTTAAPLGPKSSTHRVWSNLLRTTDPHPKQLAVMSKHSVIRILRVLLGGKFLHQGYTLSERTSQWVWGLLARLPEPWELDHSEIGWIRDLGRRAVLLGRSLAEMAALRDEVDLGVHESESEAEDLDEAGEVDDVEGGTGPADDVTAREVERARTTTTTGDESRGDGECRDDDGDARAADADDESVAMELSDGEDALEAAKAAFLSRLEPPDGQEEAKLRLRINMRATLTMILTVAGEFYGQRDLLSFREPFVGM</sequence>
<evidence type="ECO:0000313" key="2">
    <source>
        <dbReference type="EMBL" id="KYK58991.1"/>
    </source>
</evidence>
<feature type="compositionally biased region" description="Acidic residues" evidence="1">
    <location>
        <begin position="302"/>
        <end position="317"/>
    </location>
</feature>
<dbReference type="AlphaFoldDB" id="A0A151GPK3"/>
<organism evidence="2 3">
    <name type="scientific">Drechmeria coniospora</name>
    <name type="common">Nematophagous fungus</name>
    <name type="synonym">Meria coniospora</name>
    <dbReference type="NCBI Taxonomy" id="98403"/>
    <lineage>
        <taxon>Eukaryota</taxon>
        <taxon>Fungi</taxon>
        <taxon>Dikarya</taxon>
        <taxon>Ascomycota</taxon>
        <taxon>Pezizomycotina</taxon>
        <taxon>Sordariomycetes</taxon>
        <taxon>Hypocreomycetidae</taxon>
        <taxon>Hypocreales</taxon>
        <taxon>Ophiocordycipitaceae</taxon>
        <taxon>Drechmeria</taxon>
    </lineage>
</organism>
<proteinExistence type="predicted"/>
<feature type="region of interest" description="Disordered" evidence="1">
    <location>
        <begin position="294"/>
        <end position="365"/>
    </location>
</feature>